<evidence type="ECO:0008006" key="3">
    <source>
        <dbReference type="Google" id="ProtNLM"/>
    </source>
</evidence>
<sequence>MFGPWWTLGMDTAMLALESQAVIGLRMAKLAAGGAGAQAEMQRMVSEKVLAAGETAMLMATGGTTQSIVSGYRSKVRANRRRLSGPQ</sequence>
<dbReference type="EMBL" id="BPRA01000006">
    <property type="protein sequence ID" value="GJE54992.1"/>
    <property type="molecule type" value="Genomic_DNA"/>
</dbReference>
<name>A0ABQ4TKC2_9HYPH</name>
<organism evidence="1 2">
    <name type="scientific">Methylobacterium thuringiense</name>
    <dbReference type="NCBI Taxonomy" id="1003091"/>
    <lineage>
        <taxon>Bacteria</taxon>
        <taxon>Pseudomonadati</taxon>
        <taxon>Pseudomonadota</taxon>
        <taxon>Alphaproteobacteria</taxon>
        <taxon>Hyphomicrobiales</taxon>
        <taxon>Methylobacteriaceae</taxon>
        <taxon>Methylobacterium</taxon>
    </lineage>
</organism>
<gene>
    <name evidence="1" type="ORF">EKPJFOCH_1478</name>
</gene>
<keyword evidence="2" id="KW-1185">Reference proteome</keyword>
<reference evidence="1" key="1">
    <citation type="journal article" date="2021" name="Front. Microbiol.">
        <title>Comprehensive Comparative Genomics and Phenotyping of Methylobacterium Species.</title>
        <authorList>
            <person name="Alessa O."/>
            <person name="Ogura Y."/>
            <person name="Fujitani Y."/>
            <person name="Takami H."/>
            <person name="Hayashi T."/>
            <person name="Sahin N."/>
            <person name="Tani A."/>
        </authorList>
    </citation>
    <scope>NUCLEOTIDE SEQUENCE</scope>
    <source>
        <strain evidence="1">DSM 23674</strain>
    </source>
</reference>
<proteinExistence type="predicted"/>
<dbReference type="RefSeq" id="WP_238231370.1">
    <property type="nucleotide sequence ID" value="NZ_BPRA01000006.1"/>
</dbReference>
<accession>A0ABQ4TKC2</accession>
<comment type="caution">
    <text evidence="1">The sequence shown here is derived from an EMBL/GenBank/DDBJ whole genome shotgun (WGS) entry which is preliminary data.</text>
</comment>
<reference evidence="1" key="2">
    <citation type="submission" date="2021-08" db="EMBL/GenBank/DDBJ databases">
        <authorList>
            <person name="Tani A."/>
            <person name="Ola A."/>
            <person name="Ogura Y."/>
            <person name="Katsura K."/>
            <person name="Hayashi T."/>
        </authorList>
    </citation>
    <scope>NUCLEOTIDE SEQUENCE</scope>
    <source>
        <strain evidence="1">DSM 23674</strain>
    </source>
</reference>
<dbReference type="Proteomes" id="UP001055101">
    <property type="component" value="Unassembled WGS sequence"/>
</dbReference>
<evidence type="ECO:0000313" key="1">
    <source>
        <dbReference type="EMBL" id="GJE54992.1"/>
    </source>
</evidence>
<evidence type="ECO:0000313" key="2">
    <source>
        <dbReference type="Proteomes" id="UP001055101"/>
    </source>
</evidence>
<protein>
    <recommendedName>
        <fullName evidence="3">Antifreeze protein</fullName>
    </recommendedName>
</protein>